<organism evidence="10 11">
    <name type="scientific">Pararoseomonas baculiformis</name>
    <dbReference type="NCBI Taxonomy" id="2820812"/>
    <lineage>
        <taxon>Bacteria</taxon>
        <taxon>Pseudomonadati</taxon>
        <taxon>Pseudomonadota</taxon>
        <taxon>Alphaproteobacteria</taxon>
        <taxon>Acetobacterales</taxon>
        <taxon>Acetobacteraceae</taxon>
        <taxon>Pararoseomonas</taxon>
    </lineage>
</organism>
<dbReference type="Gene3D" id="1.20.120.80">
    <property type="entry name" value="Cytochrome c oxidase, subunit III, four-helix bundle"/>
    <property type="match status" value="1"/>
</dbReference>
<dbReference type="Proteomes" id="UP000681594">
    <property type="component" value="Unassembled WGS sequence"/>
</dbReference>
<feature type="transmembrane region" description="Helical" evidence="8">
    <location>
        <begin position="120"/>
        <end position="145"/>
    </location>
</feature>
<dbReference type="SUPFAM" id="SSF81452">
    <property type="entry name" value="Cytochrome c oxidase subunit III-like"/>
    <property type="match status" value="1"/>
</dbReference>
<comment type="similarity">
    <text evidence="2 7">Belongs to the cytochrome c oxidase subunit 3 family.</text>
</comment>
<comment type="caution">
    <text evidence="10">The sequence shown here is derived from an EMBL/GenBank/DDBJ whole genome shotgun (WGS) entry which is preliminary data.</text>
</comment>
<evidence type="ECO:0000256" key="6">
    <source>
        <dbReference type="ARBA" id="ARBA00023136"/>
    </source>
</evidence>
<reference evidence="10 11" key="1">
    <citation type="submission" date="2021-03" db="EMBL/GenBank/DDBJ databases">
        <authorList>
            <person name="So Y."/>
        </authorList>
    </citation>
    <scope>NUCLEOTIDE SEQUENCE [LARGE SCALE GENOMIC DNA]</scope>
    <source>
        <strain evidence="10 11">SSH11</strain>
    </source>
</reference>
<evidence type="ECO:0000259" key="9">
    <source>
        <dbReference type="PROSITE" id="PS50253"/>
    </source>
</evidence>
<sequence>MHGSGTASLTWWGTLAFMLIEGMGFALAIGSYLYLVSVAAEWPPGGVPPDPLWGTAVTAVFVISIVPNLLLSRWAGEEDLRKVRIGIVLMSVLGLVPLALRVFEFSALNMSWDSNAYGSITWLLLGLHTTHLVTDVADTFVLAAVMFTRHGDNKRRYGDVQDNALYWNFVTLTWLPVYACLYGIPRL</sequence>
<dbReference type="PANTHER" id="PTHR11403">
    <property type="entry name" value="CYTOCHROME C OXIDASE SUBUNIT III"/>
    <property type="match status" value="1"/>
</dbReference>
<evidence type="ECO:0000256" key="5">
    <source>
        <dbReference type="ARBA" id="ARBA00022989"/>
    </source>
</evidence>
<accession>A0ABS4AGQ7</accession>
<protein>
    <submittedName>
        <fullName evidence="10">Cytochrome c oxidase subunit 3</fullName>
    </submittedName>
</protein>
<feature type="transmembrane region" description="Helical" evidence="8">
    <location>
        <begin position="83"/>
        <end position="100"/>
    </location>
</feature>
<dbReference type="InterPro" id="IPR035973">
    <property type="entry name" value="Cyt_c_oxidase_su3-like_sf"/>
</dbReference>
<name>A0ABS4AGQ7_9PROT</name>
<proteinExistence type="inferred from homology"/>
<dbReference type="InterPro" id="IPR000298">
    <property type="entry name" value="Cyt_c_oxidase-like_su3"/>
</dbReference>
<evidence type="ECO:0000256" key="4">
    <source>
        <dbReference type="ARBA" id="ARBA00022692"/>
    </source>
</evidence>
<dbReference type="PROSITE" id="PS50253">
    <property type="entry name" value="COX3"/>
    <property type="match status" value="1"/>
</dbReference>
<evidence type="ECO:0000313" key="10">
    <source>
        <dbReference type="EMBL" id="MBP0445404.1"/>
    </source>
</evidence>
<feature type="transmembrane region" description="Helical" evidence="8">
    <location>
        <begin position="12"/>
        <end position="40"/>
    </location>
</feature>
<evidence type="ECO:0000256" key="3">
    <source>
        <dbReference type="ARBA" id="ARBA00022475"/>
    </source>
</evidence>
<evidence type="ECO:0000313" key="11">
    <source>
        <dbReference type="Proteomes" id="UP000681594"/>
    </source>
</evidence>
<feature type="transmembrane region" description="Helical" evidence="8">
    <location>
        <begin position="52"/>
        <end position="71"/>
    </location>
</feature>
<evidence type="ECO:0000256" key="1">
    <source>
        <dbReference type="ARBA" id="ARBA00004651"/>
    </source>
</evidence>
<evidence type="ECO:0000256" key="7">
    <source>
        <dbReference type="RuleBase" id="RU003376"/>
    </source>
</evidence>
<comment type="subcellular location">
    <subcellularLocation>
        <location evidence="1 7">Cell membrane</location>
        <topology evidence="1 7">Multi-pass membrane protein</topology>
    </subcellularLocation>
</comment>
<feature type="transmembrane region" description="Helical" evidence="8">
    <location>
        <begin position="165"/>
        <end position="184"/>
    </location>
</feature>
<dbReference type="InterPro" id="IPR013833">
    <property type="entry name" value="Cyt_c_oxidase_su3_a-hlx"/>
</dbReference>
<evidence type="ECO:0000256" key="8">
    <source>
        <dbReference type="SAM" id="Phobius"/>
    </source>
</evidence>
<dbReference type="Pfam" id="PF00510">
    <property type="entry name" value="COX3"/>
    <property type="match status" value="1"/>
</dbReference>
<keyword evidence="4 7" id="KW-0812">Transmembrane</keyword>
<keyword evidence="11" id="KW-1185">Reference proteome</keyword>
<dbReference type="InterPro" id="IPR024791">
    <property type="entry name" value="Cyt_c/ubiquinol_Oxase_su3"/>
</dbReference>
<keyword evidence="6 8" id="KW-0472">Membrane</keyword>
<feature type="domain" description="Heme-copper oxidase subunit III family profile" evidence="9">
    <location>
        <begin position="1"/>
        <end position="186"/>
    </location>
</feature>
<dbReference type="EMBL" id="JAGIZB010000009">
    <property type="protein sequence ID" value="MBP0445404.1"/>
    <property type="molecule type" value="Genomic_DNA"/>
</dbReference>
<dbReference type="PANTHER" id="PTHR11403:SF2">
    <property type="entry name" value="CYTOCHROME BO(3) UBIQUINOL OXIDASE SUBUNIT 3"/>
    <property type="match status" value="1"/>
</dbReference>
<gene>
    <name evidence="10" type="ORF">J8J14_11495</name>
</gene>
<evidence type="ECO:0000256" key="2">
    <source>
        <dbReference type="ARBA" id="ARBA00010581"/>
    </source>
</evidence>
<keyword evidence="5 8" id="KW-1133">Transmembrane helix</keyword>
<keyword evidence="3" id="KW-1003">Cell membrane</keyword>